<feature type="domain" description="N-acetyltransferase" evidence="3">
    <location>
        <begin position="152"/>
        <end position="309"/>
    </location>
</feature>
<dbReference type="PANTHER" id="PTHR13947">
    <property type="entry name" value="GNAT FAMILY N-ACETYLTRANSFERASE"/>
    <property type="match status" value="1"/>
</dbReference>
<feature type="domain" description="HTH marR-type" evidence="2">
    <location>
        <begin position="1"/>
        <end position="139"/>
    </location>
</feature>
<dbReference type="SUPFAM" id="SSF46785">
    <property type="entry name" value="Winged helix' DNA-binding domain"/>
    <property type="match status" value="1"/>
</dbReference>
<dbReference type="InterPro" id="IPR016181">
    <property type="entry name" value="Acyl_CoA_acyltransferase"/>
</dbReference>
<dbReference type="Pfam" id="PF00583">
    <property type="entry name" value="Acetyltransf_1"/>
    <property type="match status" value="1"/>
</dbReference>
<sequence>MEYEKKKIETMRNFNFYYINIIKNFYKDIVNYNFSLNEYRILNEINNLRDCTSKKICRNLYLESNFVNRTLRKFQKFNLVKKKLSLLDKRLYYFDLTKEGKNKLKNFNRMSDKKTKEIFSNLDIYDRERLVKDMSSIKMILDVNEKINLENIFIRDTLMYGDISYLIYIYSLIYIQKYNFPLSFEANIVNSFSNFFKTYDEKSDKIWIVEYNNEIIGFSCIMVNDYKEAELRWFILHPNYRAKELEKLLLTKILEFCYKKGFEKIFTYVSDDLENEIKFYEKIGFKKTEDFKNNPLRKNIKMIKLEMEI</sequence>
<evidence type="ECO:0000256" key="1">
    <source>
        <dbReference type="ARBA" id="ARBA00022679"/>
    </source>
</evidence>
<dbReference type="Gene3D" id="3.40.630.30">
    <property type="match status" value="1"/>
</dbReference>
<dbReference type="KEGG" id="lrug:AB8B22_06035"/>
<dbReference type="InterPro" id="IPR000182">
    <property type="entry name" value="GNAT_dom"/>
</dbReference>
<dbReference type="GO" id="GO:0003700">
    <property type="term" value="F:DNA-binding transcription factor activity"/>
    <property type="evidence" value="ECO:0007669"/>
    <property type="project" value="InterPro"/>
</dbReference>
<protein>
    <submittedName>
        <fullName evidence="4">GNAT family N-acetyltransferase</fullName>
        <ecNumber evidence="4">2.3.1.-</ecNumber>
    </submittedName>
</protein>
<dbReference type="PROSITE" id="PS51186">
    <property type="entry name" value="GNAT"/>
    <property type="match status" value="1"/>
</dbReference>
<organism evidence="4">
    <name type="scientific">Leptotrichia rugosa</name>
    <dbReference type="NCBI Taxonomy" id="3239302"/>
    <lineage>
        <taxon>Bacteria</taxon>
        <taxon>Fusobacteriati</taxon>
        <taxon>Fusobacteriota</taxon>
        <taxon>Fusobacteriia</taxon>
        <taxon>Fusobacteriales</taxon>
        <taxon>Leptotrichiaceae</taxon>
        <taxon>Leptotrichia</taxon>
    </lineage>
</organism>
<evidence type="ECO:0000313" key="4">
    <source>
        <dbReference type="EMBL" id="XDU65986.1"/>
    </source>
</evidence>
<dbReference type="SUPFAM" id="SSF55729">
    <property type="entry name" value="Acyl-CoA N-acyltransferases (Nat)"/>
    <property type="match status" value="1"/>
</dbReference>
<dbReference type="EC" id="2.3.1.-" evidence="4"/>
<dbReference type="InterPro" id="IPR050769">
    <property type="entry name" value="NAT_camello-type"/>
</dbReference>
<keyword evidence="4" id="KW-0012">Acyltransferase</keyword>
<reference evidence="4" key="1">
    <citation type="submission" date="2024-07" db="EMBL/GenBank/DDBJ databases">
        <authorList>
            <person name="Li X.-J."/>
            <person name="Wang X."/>
        </authorList>
    </citation>
    <scope>NUCLEOTIDE SEQUENCE</scope>
    <source>
        <strain evidence="4">HSP-334</strain>
    </source>
</reference>
<dbReference type="CDD" id="cd04301">
    <property type="entry name" value="NAT_SF"/>
    <property type="match status" value="1"/>
</dbReference>
<accession>A0AB39VF15</accession>
<dbReference type="EMBL" id="CP165644">
    <property type="protein sequence ID" value="XDU65986.1"/>
    <property type="molecule type" value="Genomic_DNA"/>
</dbReference>
<dbReference type="RefSeq" id="WP_314081325.1">
    <property type="nucleotide sequence ID" value="NZ_CP165644.1"/>
</dbReference>
<evidence type="ECO:0000259" key="3">
    <source>
        <dbReference type="PROSITE" id="PS51186"/>
    </source>
</evidence>
<keyword evidence="1 4" id="KW-0808">Transferase</keyword>
<dbReference type="InterPro" id="IPR000835">
    <property type="entry name" value="HTH_MarR-typ"/>
</dbReference>
<dbReference type="AlphaFoldDB" id="A0AB39VF15"/>
<dbReference type="InterPro" id="IPR036390">
    <property type="entry name" value="WH_DNA-bd_sf"/>
</dbReference>
<dbReference type="Gene3D" id="1.10.10.10">
    <property type="entry name" value="Winged helix-like DNA-binding domain superfamily/Winged helix DNA-binding domain"/>
    <property type="match status" value="1"/>
</dbReference>
<dbReference type="SMART" id="SM00347">
    <property type="entry name" value="HTH_MARR"/>
    <property type="match status" value="1"/>
</dbReference>
<proteinExistence type="predicted"/>
<evidence type="ECO:0000259" key="2">
    <source>
        <dbReference type="PROSITE" id="PS50995"/>
    </source>
</evidence>
<dbReference type="PROSITE" id="PS50995">
    <property type="entry name" value="HTH_MARR_2"/>
    <property type="match status" value="1"/>
</dbReference>
<dbReference type="InterPro" id="IPR036388">
    <property type="entry name" value="WH-like_DNA-bd_sf"/>
</dbReference>
<gene>
    <name evidence="4" type="ORF">AB8B22_06035</name>
</gene>
<dbReference type="GO" id="GO:0008080">
    <property type="term" value="F:N-acetyltransferase activity"/>
    <property type="evidence" value="ECO:0007669"/>
    <property type="project" value="InterPro"/>
</dbReference>
<dbReference type="PANTHER" id="PTHR13947:SF37">
    <property type="entry name" value="LD18367P"/>
    <property type="match status" value="1"/>
</dbReference>
<name>A0AB39VF15_9FUSO</name>